<dbReference type="RefSeq" id="WP_204841746.1">
    <property type="nucleotide sequence ID" value="NZ_JAFBCL010000001.1"/>
</dbReference>
<dbReference type="Proteomes" id="UP001195724">
    <property type="component" value="Unassembled WGS sequence"/>
</dbReference>
<reference evidence="1 2" key="1">
    <citation type="submission" date="2021-01" db="EMBL/GenBank/DDBJ databases">
        <title>Sequencing the genomes of 1000 actinobacteria strains.</title>
        <authorList>
            <person name="Klenk H.-P."/>
        </authorList>
    </citation>
    <scope>NUCLEOTIDE SEQUENCE [LARGE SCALE GENOMIC DNA]</scope>
    <source>
        <strain evidence="1 2">DSM 44581</strain>
    </source>
</reference>
<name>A0ABS2S6V9_9PSEU</name>
<organism evidence="1 2">
    <name type="scientific">Saccharothrix algeriensis</name>
    <dbReference type="NCBI Taxonomy" id="173560"/>
    <lineage>
        <taxon>Bacteria</taxon>
        <taxon>Bacillati</taxon>
        <taxon>Actinomycetota</taxon>
        <taxon>Actinomycetes</taxon>
        <taxon>Pseudonocardiales</taxon>
        <taxon>Pseudonocardiaceae</taxon>
        <taxon>Saccharothrix</taxon>
    </lineage>
</organism>
<sequence length="59" mass="6206">MHNPELRVELPPDLPGESYEGIRQAVASLLELWGVPDVSARLVGPPPDPAAVVGNGPPQ</sequence>
<accession>A0ABS2S6V9</accession>
<protein>
    <submittedName>
        <fullName evidence="1">Uncharacterized protein</fullName>
    </submittedName>
</protein>
<dbReference type="EMBL" id="JAFBCL010000001">
    <property type="protein sequence ID" value="MBM7810821.1"/>
    <property type="molecule type" value="Genomic_DNA"/>
</dbReference>
<comment type="caution">
    <text evidence="1">The sequence shown here is derived from an EMBL/GenBank/DDBJ whole genome shotgun (WGS) entry which is preliminary data.</text>
</comment>
<evidence type="ECO:0000313" key="2">
    <source>
        <dbReference type="Proteomes" id="UP001195724"/>
    </source>
</evidence>
<keyword evidence="2" id="KW-1185">Reference proteome</keyword>
<gene>
    <name evidence="1" type="ORF">JOE68_001686</name>
</gene>
<proteinExistence type="predicted"/>
<evidence type="ECO:0000313" key="1">
    <source>
        <dbReference type="EMBL" id="MBM7810821.1"/>
    </source>
</evidence>